<protein>
    <submittedName>
        <fullName evidence="3">Uncharacterized protein</fullName>
    </submittedName>
</protein>
<dbReference type="Proteomes" id="UP000030104">
    <property type="component" value="Unassembled WGS sequence"/>
</dbReference>
<proteinExistence type="predicted"/>
<reference evidence="3 4" key="1">
    <citation type="journal article" date="2015" name="Mol. Plant Microbe Interact.">
        <title>Genome, transcriptome, and functional analyses of Penicillium expansum provide new insights into secondary metabolism and pathogenicity.</title>
        <authorList>
            <person name="Ballester A.R."/>
            <person name="Marcet-Houben M."/>
            <person name="Levin E."/>
            <person name="Sela N."/>
            <person name="Selma-Lazaro C."/>
            <person name="Carmona L."/>
            <person name="Wisniewski M."/>
            <person name="Droby S."/>
            <person name="Gonzalez-Candelas L."/>
            <person name="Gabaldon T."/>
        </authorList>
    </citation>
    <scope>NUCLEOTIDE SEQUENCE [LARGE SCALE GENOMIC DNA]</scope>
    <source>
        <strain evidence="3 4">PHI-1</strain>
    </source>
</reference>
<keyword evidence="2" id="KW-0472">Membrane</keyword>
<evidence type="ECO:0000256" key="1">
    <source>
        <dbReference type="SAM" id="MobiDB-lite"/>
    </source>
</evidence>
<keyword evidence="2" id="KW-0812">Transmembrane</keyword>
<evidence type="ECO:0000313" key="4">
    <source>
        <dbReference type="Proteomes" id="UP000030104"/>
    </source>
</evidence>
<dbReference type="PhylomeDB" id="A0A0A2KNQ2"/>
<dbReference type="OrthoDB" id="4296667at2759"/>
<sequence>MAPHPRLVNVNTLSPRDKKYEVNLEKEIFLAKLLLGLIVAAFAIFLGYTIYLKMKPKYEEEWKPKLKPKLRDCKEKYEGWKEKMKTWHGPKEPKAPAPAHVAGSRASEAPDVNQITCDLTPDYLKMSTAIIA</sequence>
<dbReference type="AlphaFoldDB" id="A0A0A2KNQ2"/>
<feature type="transmembrane region" description="Helical" evidence="2">
    <location>
        <begin position="28"/>
        <end position="51"/>
    </location>
</feature>
<dbReference type="OMA" id="WHGPKEP"/>
<evidence type="ECO:0000256" key="2">
    <source>
        <dbReference type="SAM" id="Phobius"/>
    </source>
</evidence>
<dbReference type="EMBL" id="JQGA01001146">
    <property type="protein sequence ID" value="KGO69409.1"/>
    <property type="molecule type" value="Genomic_DNA"/>
</dbReference>
<feature type="region of interest" description="Disordered" evidence="1">
    <location>
        <begin position="85"/>
        <end position="107"/>
    </location>
</feature>
<comment type="caution">
    <text evidence="3">The sequence shown here is derived from an EMBL/GenBank/DDBJ whole genome shotgun (WGS) entry which is preliminary data.</text>
</comment>
<gene>
    <name evidence="3" type="ORF">PITC_064940</name>
</gene>
<name>A0A0A2KNQ2_PENIT</name>
<keyword evidence="2" id="KW-1133">Transmembrane helix</keyword>
<organism evidence="3 4">
    <name type="scientific">Penicillium italicum</name>
    <name type="common">Blue mold</name>
    <dbReference type="NCBI Taxonomy" id="40296"/>
    <lineage>
        <taxon>Eukaryota</taxon>
        <taxon>Fungi</taxon>
        <taxon>Dikarya</taxon>
        <taxon>Ascomycota</taxon>
        <taxon>Pezizomycotina</taxon>
        <taxon>Eurotiomycetes</taxon>
        <taxon>Eurotiomycetidae</taxon>
        <taxon>Eurotiales</taxon>
        <taxon>Aspergillaceae</taxon>
        <taxon>Penicillium</taxon>
    </lineage>
</organism>
<dbReference type="HOGENOM" id="CLU_1938861_0_0_1"/>
<evidence type="ECO:0000313" key="3">
    <source>
        <dbReference type="EMBL" id="KGO69409.1"/>
    </source>
</evidence>
<keyword evidence="4" id="KW-1185">Reference proteome</keyword>
<feature type="compositionally biased region" description="Basic and acidic residues" evidence="1">
    <location>
        <begin position="85"/>
        <end position="94"/>
    </location>
</feature>
<accession>A0A0A2KNQ2</accession>